<feature type="chain" id="PRO_5018981124" evidence="1">
    <location>
        <begin position="22"/>
        <end position="664"/>
    </location>
</feature>
<reference evidence="2 3" key="1">
    <citation type="submission" date="2018-08" db="EMBL/GenBank/DDBJ databases">
        <title>A genome reference for cultivated species of the human gut microbiota.</title>
        <authorList>
            <person name="Zou Y."/>
            <person name="Xue W."/>
            <person name="Luo G."/>
        </authorList>
    </citation>
    <scope>NUCLEOTIDE SEQUENCE [LARGE SCALE GENOMIC DNA]</scope>
    <source>
        <strain evidence="2 3">AM40-30BH</strain>
    </source>
</reference>
<accession>A0A413VTI6</accession>
<dbReference type="Proteomes" id="UP000284379">
    <property type="component" value="Unassembled WGS sequence"/>
</dbReference>
<protein>
    <submittedName>
        <fullName evidence="2">T9SS C-terminal target domain-containing protein</fullName>
    </submittedName>
</protein>
<dbReference type="AlphaFoldDB" id="A0A413VTI6"/>
<evidence type="ECO:0000313" key="3">
    <source>
        <dbReference type="Proteomes" id="UP000284379"/>
    </source>
</evidence>
<feature type="signal peptide" evidence="1">
    <location>
        <begin position="1"/>
        <end position="21"/>
    </location>
</feature>
<evidence type="ECO:0000313" key="2">
    <source>
        <dbReference type="EMBL" id="RHB36947.1"/>
    </source>
</evidence>
<dbReference type="SMR" id="A0A413VTI6"/>
<sequence>MRKNTFLSVALLAASVSIVNAQELIWQNSYGTGVWGVSSSEWGKDYGGGFLLPNGWDNGSTAIFNGGGHFKDADGNDVNTETIKLTGEMEVADIKVSGDKNYSISYQAEKTTDKIVGEGTLLKEGSGNFILNVLNELKGGTVVRGGCVIMEKADSPNAFGRKVSLEGGGIGMAISDNKNTLKFSAASIVVPDKSTGAITAGRYVYLLNEFGGKGQLTIYSGGERVGFTEDFAGKTNMAGLTGFEGELLVGANNNEALSPGYKAVFLNTTKKFDDFVAAGNFSGDLYGVDSTFVYTKVTLLEGAGFTSGSGNRCYAIGELNAEEGGWLGGYVKNSTSPDITYAVGYSNTDVTTPVAIFDPGKKSYNWVRLIKTGTGTYTFTHVNESPAAVFKGLFVNSGRAYINIPVTETGVALDRVTKAPAAMTIYANAVGGGNGRLVGGIAVEGGKLEVGYMGIGELVLADINGETQKSPLTVKDGGIVEFELASATSYDKLTTNNVATFNGNKIIVKAAESFDIKNGDTFTILDAAVVSAGDTYEIEYQGFPAGLTFTAERQEYQSGTKIEGEGEEATEVPVMGYKIILTANGSGTGTGIEVAETAEEVVVYAQDGSIVVNGVDVENVVVVNNQGIPVANSNSTVVPMNAMEGLYIVKIKTSKGIVVKKIVL</sequence>
<gene>
    <name evidence="2" type="ORF">DW888_05155</name>
</gene>
<dbReference type="EMBL" id="QSGO01000003">
    <property type="protein sequence ID" value="RHB36947.1"/>
    <property type="molecule type" value="Genomic_DNA"/>
</dbReference>
<dbReference type="GeneID" id="69504863"/>
<organism evidence="2 3">
    <name type="scientific">Bacteroides nordii</name>
    <dbReference type="NCBI Taxonomy" id="291645"/>
    <lineage>
        <taxon>Bacteria</taxon>
        <taxon>Pseudomonadati</taxon>
        <taxon>Bacteroidota</taxon>
        <taxon>Bacteroidia</taxon>
        <taxon>Bacteroidales</taxon>
        <taxon>Bacteroidaceae</taxon>
        <taxon>Bacteroides</taxon>
    </lineage>
</organism>
<name>A0A413VTI6_9BACE</name>
<keyword evidence="1" id="KW-0732">Signal</keyword>
<comment type="caution">
    <text evidence="2">The sequence shown here is derived from an EMBL/GenBank/DDBJ whole genome shotgun (WGS) entry which is preliminary data.</text>
</comment>
<evidence type="ECO:0000256" key="1">
    <source>
        <dbReference type="SAM" id="SignalP"/>
    </source>
</evidence>
<dbReference type="RefSeq" id="WP_002559061.1">
    <property type="nucleotide sequence ID" value="NZ_CABJFV010000003.1"/>
</dbReference>
<proteinExistence type="predicted"/>